<dbReference type="InterPro" id="IPR036365">
    <property type="entry name" value="PGBD-like_sf"/>
</dbReference>
<keyword evidence="4" id="KW-1185">Reference proteome</keyword>
<sequence>MKKWTILLLISFSYLSVQSAHATSGRTNASGCHNSKKAGYHCHGTSKASSYKPQSKVYSSKSKTTHYLPAEKNKEIDGLVYGIQVQLNALGYKAGKVDGILGRDTISAIKKFQADNNLFIDGFATHRLLMKLVKANN</sequence>
<keyword evidence="1" id="KW-0732">Signal</keyword>
<organism evidence="3 4">
    <name type="scientific">Pseudoalteromonas espejiana</name>
    <dbReference type="NCBI Taxonomy" id="28107"/>
    <lineage>
        <taxon>Bacteria</taxon>
        <taxon>Pseudomonadati</taxon>
        <taxon>Pseudomonadota</taxon>
        <taxon>Gammaproteobacteria</taxon>
        <taxon>Alteromonadales</taxon>
        <taxon>Pseudoalteromonadaceae</taxon>
        <taxon>Pseudoalteromonas</taxon>
    </lineage>
</organism>
<gene>
    <name evidence="3" type="ORF">PES01_26170</name>
</gene>
<dbReference type="SUPFAM" id="SSF47090">
    <property type="entry name" value="PGBD-like"/>
    <property type="match status" value="1"/>
</dbReference>
<evidence type="ECO:0000313" key="3">
    <source>
        <dbReference type="EMBL" id="GEK55772.1"/>
    </source>
</evidence>
<evidence type="ECO:0000313" key="4">
    <source>
        <dbReference type="Proteomes" id="UP000321419"/>
    </source>
</evidence>
<proteinExistence type="predicted"/>
<dbReference type="EMBL" id="BJUM01000025">
    <property type="protein sequence ID" value="GEK55772.1"/>
    <property type="molecule type" value="Genomic_DNA"/>
</dbReference>
<reference evidence="3 4" key="1">
    <citation type="submission" date="2019-07" db="EMBL/GenBank/DDBJ databases">
        <title>Whole genome shotgun sequence of Pseudoalteromonas espejiana NBRC 102222.</title>
        <authorList>
            <person name="Hosoyama A."/>
            <person name="Uohara A."/>
            <person name="Ohji S."/>
            <person name="Ichikawa N."/>
        </authorList>
    </citation>
    <scope>NUCLEOTIDE SEQUENCE [LARGE SCALE GENOMIC DNA]</scope>
    <source>
        <strain evidence="3 4">NBRC 102222</strain>
    </source>
</reference>
<dbReference type="Gene3D" id="1.10.101.10">
    <property type="entry name" value="PGBD-like superfamily/PGBD"/>
    <property type="match status" value="1"/>
</dbReference>
<dbReference type="InterPro" id="IPR036366">
    <property type="entry name" value="PGBDSf"/>
</dbReference>
<feature type="signal peptide" evidence="1">
    <location>
        <begin position="1"/>
        <end position="22"/>
    </location>
</feature>
<protein>
    <recommendedName>
        <fullName evidence="2">Peptidoglycan binding-like domain-containing protein</fullName>
    </recommendedName>
</protein>
<dbReference type="InterPro" id="IPR002477">
    <property type="entry name" value="Peptidoglycan-bd-like"/>
</dbReference>
<dbReference type="Pfam" id="PF01471">
    <property type="entry name" value="PG_binding_1"/>
    <property type="match status" value="1"/>
</dbReference>
<evidence type="ECO:0000259" key="2">
    <source>
        <dbReference type="Pfam" id="PF01471"/>
    </source>
</evidence>
<name>A0A510XXN7_9GAMM</name>
<evidence type="ECO:0000256" key="1">
    <source>
        <dbReference type="SAM" id="SignalP"/>
    </source>
</evidence>
<dbReference type="RefSeq" id="WP_089346339.1">
    <property type="nucleotide sequence ID" value="NZ_BJUM01000025.1"/>
</dbReference>
<dbReference type="Proteomes" id="UP000321419">
    <property type="component" value="Unassembled WGS sequence"/>
</dbReference>
<dbReference type="OrthoDB" id="7622008at2"/>
<accession>A0A510XXN7</accession>
<comment type="caution">
    <text evidence="3">The sequence shown here is derived from an EMBL/GenBank/DDBJ whole genome shotgun (WGS) entry which is preliminary data.</text>
</comment>
<feature type="chain" id="PRO_5021988835" description="Peptidoglycan binding-like domain-containing protein" evidence="1">
    <location>
        <begin position="23"/>
        <end position="137"/>
    </location>
</feature>
<feature type="domain" description="Peptidoglycan binding-like" evidence="2">
    <location>
        <begin position="80"/>
        <end position="131"/>
    </location>
</feature>
<dbReference type="AlphaFoldDB" id="A0A510XXN7"/>